<evidence type="ECO:0000256" key="10">
    <source>
        <dbReference type="ARBA" id="ARBA00023033"/>
    </source>
</evidence>
<comment type="cofactor">
    <cofactor evidence="2 13">
        <name>Fe(2+)</name>
        <dbReference type="ChEBI" id="CHEBI:29033"/>
    </cofactor>
</comment>
<dbReference type="NCBIfam" id="NF008877">
    <property type="entry name" value="PRK11913.1-2"/>
    <property type="match status" value="1"/>
</dbReference>
<evidence type="ECO:0000256" key="9">
    <source>
        <dbReference type="ARBA" id="ARBA00023004"/>
    </source>
</evidence>
<dbReference type="InterPro" id="IPR036951">
    <property type="entry name" value="ArAA_hydroxylase_sf"/>
</dbReference>
<dbReference type="OrthoDB" id="9780502at2"/>
<dbReference type="SUPFAM" id="SSF56534">
    <property type="entry name" value="Aromatic aminoacid monoxygenases, catalytic and oligomerization domains"/>
    <property type="match status" value="1"/>
</dbReference>
<accession>A0A556MXT7</accession>
<dbReference type="PANTHER" id="PTHR11473">
    <property type="entry name" value="AROMATIC AMINO ACID HYDROXYLASE"/>
    <property type="match status" value="1"/>
</dbReference>
<dbReference type="EC" id="1.14.16.1" evidence="5"/>
<dbReference type="RefSeq" id="WP_144332868.1">
    <property type="nucleotide sequence ID" value="NZ_VLPL01000004.1"/>
</dbReference>
<dbReference type="NCBIfam" id="TIGR01267">
    <property type="entry name" value="Phe4hydrox_mono"/>
    <property type="match status" value="1"/>
</dbReference>
<comment type="similarity">
    <text evidence="4">Belongs to the biopterin-dependent aromatic amino acid hydroxylase family.</text>
</comment>
<dbReference type="InterPro" id="IPR018301">
    <property type="entry name" value="ArAA_hydroxylase_Fe/CU_BS"/>
</dbReference>
<dbReference type="InterPro" id="IPR019774">
    <property type="entry name" value="Aromatic-AA_hydroxylase_C"/>
</dbReference>
<dbReference type="PANTHER" id="PTHR11473:SF24">
    <property type="entry name" value="PHENYLALANINE-4-HYDROXYLASE"/>
    <property type="match status" value="1"/>
</dbReference>
<feature type="binding site" evidence="13">
    <location>
        <position position="112"/>
    </location>
    <ligand>
        <name>Fe cation</name>
        <dbReference type="ChEBI" id="CHEBI:24875"/>
    </ligand>
</feature>
<keyword evidence="11" id="KW-0585">Phenylalanine catabolism</keyword>
<evidence type="ECO:0000256" key="6">
    <source>
        <dbReference type="ARBA" id="ARBA00020276"/>
    </source>
</evidence>
<dbReference type="PROSITE" id="PS00367">
    <property type="entry name" value="BH4_AAA_HYDROXYL_1"/>
    <property type="match status" value="1"/>
</dbReference>
<evidence type="ECO:0000256" key="4">
    <source>
        <dbReference type="ARBA" id="ARBA00009712"/>
    </source>
</evidence>
<dbReference type="Proteomes" id="UP000316008">
    <property type="component" value="Unassembled WGS sequence"/>
</dbReference>
<evidence type="ECO:0000256" key="1">
    <source>
        <dbReference type="ARBA" id="ARBA00001060"/>
    </source>
</evidence>
<evidence type="ECO:0000313" key="15">
    <source>
        <dbReference type="EMBL" id="TSJ44754.1"/>
    </source>
</evidence>
<dbReference type="GO" id="GO:0005506">
    <property type="term" value="F:iron ion binding"/>
    <property type="evidence" value="ECO:0007669"/>
    <property type="project" value="InterPro"/>
</dbReference>
<evidence type="ECO:0000256" key="3">
    <source>
        <dbReference type="ARBA" id="ARBA00005088"/>
    </source>
</evidence>
<dbReference type="Gene3D" id="1.10.800.10">
    <property type="entry name" value="Aromatic amino acid hydroxylase"/>
    <property type="match status" value="1"/>
</dbReference>
<evidence type="ECO:0000256" key="8">
    <source>
        <dbReference type="ARBA" id="ARBA00023002"/>
    </source>
</evidence>
<keyword evidence="7 13" id="KW-0479">Metal-binding</keyword>
<organism evidence="15 16">
    <name type="scientific">Fluviicola chungangensis</name>
    <dbReference type="NCBI Taxonomy" id="2597671"/>
    <lineage>
        <taxon>Bacteria</taxon>
        <taxon>Pseudomonadati</taxon>
        <taxon>Bacteroidota</taxon>
        <taxon>Flavobacteriia</taxon>
        <taxon>Flavobacteriales</taxon>
        <taxon>Crocinitomicaceae</taxon>
        <taxon>Fluviicola</taxon>
    </lineage>
</organism>
<dbReference type="PRINTS" id="PR00372">
    <property type="entry name" value="FYWHYDRXLASE"/>
</dbReference>
<evidence type="ECO:0000259" key="14">
    <source>
        <dbReference type="PROSITE" id="PS51410"/>
    </source>
</evidence>
<gene>
    <name evidence="15" type="primary">phhA</name>
    <name evidence="15" type="ORF">FO442_09135</name>
</gene>
<name>A0A556MXT7_9FLAO</name>
<dbReference type="Pfam" id="PF00351">
    <property type="entry name" value="Biopterin_H"/>
    <property type="match status" value="1"/>
</dbReference>
<dbReference type="GO" id="GO:0006559">
    <property type="term" value="P:L-phenylalanine catabolic process"/>
    <property type="evidence" value="ECO:0007669"/>
    <property type="project" value="UniProtKB-UniPathway"/>
</dbReference>
<evidence type="ECO:0000256" key="13">
    <source>
        <dbReference type="PIRSR" id="PIRSR601273-2"/>
    </source>
</evidence>
<comment type="caution">
    <text evidence="15">The sequence shown here is derived from an EMBL/GenBank/DDBJ whole genome shotgun (WGS) entry which is preliminary data.</text>
</comment>
<protein>
    <recommendedName>
        <fullName evidence="6">Phenylalanine-4-hydroxylase</fullName>
        <ecNumber evidence="5">1.14.16.1</ecNumber>
    </recommendedName>
    <alternativeName>
        <fullName evidence="12">Phe-4-monooxygenase</fullName>
    </alternativeName>
</protein>
<feature type="binding site" evidence="13">
    <location>
        <position position="159"/>
    </location>
    <ligand>
        <name>Fe cation</name>
        <dbReference type="ChEBI" id="CHEBI:24875"/>
    </ligand>
</feature>
<sequence length="244" mass="28571">MKQQFEKYTLEDLAVWSLLFERQVDNLKQKACSDYLQSLEQMQEVLNADELPDFERINHWFKKNTGWEIYCVPGLIDVEDFFDLLAEKKFPSSTWLRSKDKLDYLEEPDMFHDIFGHVPLLSNPTYSDFVHEFGKLGKQHKGNTQLVTELQRLYWFTIEFGLISEQEQLRIFGAGIISSFHESVSSISGNGTIHLDFDLKTILGTAFCTSEIQQKYFVINNMEQLKNAIEILTNTYSHELEHHN</sequence>
<dbReference type="EMBL" id="VLPL01000004">
    <property type="protein sequence ID" value="TSJ44754.1"/>
    <property type="molecule type" value="Genomic_DNA"/>
</dbReference>
<feature type="domain" description="Biopterin-dependent aromatic amino acid hydroxylase family profile" evidence="14">
    <location>
        <begin position="1"/>
        <end position="244"/>
    </location>
</feature>
<reference evidence="15 16" key="1">
    <citation type="submission" date="2019-07" db="EMBL/GenBank/DDBJ databases">
        <authorList>
            <person name="Huq M.A."/>
        </authorList>
    </citation>
    <scope>NUCLEOTIDE SEQUENCE [LARGE SCALE GENOMIC DNA]</scope>
    <source>
        <strain evidence="15 16">MAH-3</strain>
    </source>
</reference>
<keyword evidence="8 15" id="KW-0560">Oxidoreductase</keyword>
<keyword evidence="16" id="KW-1185">Reference proteome</keyword>
<keyword evidence="9 13" id="KW-0408">Iron</keyword>
<comment type="pathway">
    <text evidence="3">Amino-acid degradation; L-phenylalanine degradation; acetoacetate and fumarate from L-phenylalanine: step 1/6.</text>
</comment>
<evidence type="ECO:0000256" key="2">
    <source>
        <dbReference type="ARBA" id="ARBA00001954"/>
    </source>
</evidence>
<evidence type="ECO:0000256" key="5">
    <source>
        <dbReference type="ARBA" id="ARBA00011995"/>
    </source>
</evidence>
<dbReference type="PROSITE" id="PS51410">
    <property type="entry name" value="BH4_AAA_HYDROXYL_2"/>
    <property type="match status" value="1"/>
</dbReference>
<evidence type="ECO:0000313" key="16">
    <source>
        <dbReference type="Proteomes" id="UP000316008"/>
    </source>
</evidence>
<evidence type="ECO:0000256" key="11">
    <source>
        <dbReference type="ARBA" id="ARBA00023232"/>
    </source>
</evidence>
<dbReference type="InterPro" id="IPR036329">
    <property type="entry name" value="Aro-AA_hydroxylase_C_sf"/>
</dbReference>
<comment type="catalytic activity">
    <reaction evidence="1">
        <text>(6R)-L-erythro-5,6,7,8-tetrahydrobiopterin + L-phenylalanine + O2 = (4aS,6R)-4a-hydroxy-L-erythro-5,6,7,8-tetrahydrobiopterin + L-tyrosine</text>
        <dbReference type="Rhea" id="RHEA:20273"/>
        <dbReference type="ChEBI" id="CHEBI:15379"/>
        <dbReference type="ChEBI" id="CHEBI:15642"/>
        <dbReference type="ChEBI" id="CHEBI:58095"/>
        <dbReference type="ChEBI" id="CHEBI:58315"/>
        <dbReference type="ChEBI" id="CHEBI:59560"/>
        <dbReference type="EC" id="1.14.16.1"/>
    </reaction>
</comment>
<dbReference type="InterPro" id="IPR005960">
    <property type="entry name" value="Phe-4-hydroxylase_mono"/>
</dbReference>
<evidence type="ECO:0000256" key="12">
    <source>
        <dbReference type="ARBA" id="ARBA00029922"/>
    </source>
</evidence>
<proteinExistence type="inferred from homology"/>
<evidence type="ECO:0000256" key="7">
    <source>
        <dbReference type="ARBA" id="ARBA00022723"/>
    </source>
</evidence>
<dbReference type="UniPathway" id="UPA00139">
    <property type="reaction ID" value="UER00337"/>
</dbReference>
<dbReference type="InterPro" id="IPR001273">
    <property type="entry name" value="ArAA_hydroxylase"/>
</dbReference>
<dbReference type="GO" id="GO:0004505">
    <property type="term" value="F:phenylalanine 4-monooxygenase activity"/>
    <property type="evidence" value="ECO:0007669"/>
    <property type="project" value="UniProtKB-EC"/>
</dbReference>
<keyword evidence="10 15" id="KW-0503">Monooxygenase</keyword>
<feature type="binding site" evidence="13">
    <location>
        <position position="117"/>
    </location>
    <ligand>
        <name>Fe cation</name>
        <dbReference type="ChEBI" id="CHEBI:24875"/>
    </ligand>
</feature>
<dbReference type="AlphaFoldDB" id="A0A556MXT7"/>